<dbReference type="Proteomes" id="UP000503349">
    <property type="component" value="Chromosome 7"/>
</dbReference>
<gene>
    <name evidence="7" type="ORF">EXN66_Car008146</name>
</gene>
<accession>A0A6G1PQ94</accession>
<feature type="transmembrane region" description="Helical" evidence="6">
    <location>
        <begin position="183"/>
        <end position="206"/>
    </location>
</feature>
<keyword evidence="5 6" id="KW-0472">Membrane</keyword>
<keyword evidence="4 6" id="KW-1133">Transmembrane helix</keyword>
<comment type="subcellular location">
    <subcellularLocation>
        <location evidence="1">Membrane</location>
        <topology evidence="1">Multi-pass membrane protein</topology>
    </subcellularLocation>
</comment>
<dbReference type="PANTHER" id="PTHR23320">
    <property type="entry name" value="MEMBRANE-SPANNING 4-DOMAINS SUBFAMILY A MS4A -RELATED"/>
    <property type="match status" value="1"/>
</dbReference>
<organism evidence="7 8">
    <name type="scientific">Channa argus</name>
    <name type="common">Northern snakehead</name>
    <name type="synonym">Ophicephalus argus</name>
    <dbReference type="NCBI Taxonomy" id="215402"/>
    <lineage>
        <taxon>Eukaryota</taxon>
        <taxon>Metazoa</taxon>
        <taxon>Chordata</taxon>
        <taxon>Craniata</taxon>
        <taxon>Vertebrata</taxon>
        <taxon>Euteleostomi</taxon>
        <taxon>Actinopterygii</taxon>
        <taxon>Neopterygii</taxon>
        <taxon>Teleostei</taxon>
        <taxon>Neoteleostei</taxon>
        <taxon>Acanthomorphata</taxon>
        <taxon>Anabantaria</taxon>
        <taxon>Anabantiformes</taxon>
        <taxon>Channoidei</taxon>
        <taxon>Channidae</taxon>
        <taxon>Channa</taxon>
    </lineage>
</organism>
<evidence type="ECO:0000313" key="8">
    <source>
        <dbReference type="Proteomes" id="UP000503349"/>
    </source>
</evidence>
<evidence type="ECO:0000256" key="6">
    <source>
        <dbReference type="SAM" id="Phobius"/>
    </source>
</evidence>
<name>A0A6G1PQ94_CHAAH</name>
<keyword evidence="3 6" id="KW-0812">Transmembrane</keyword>
<keyword evidence="8" id="KW-1185">Reference proteome</keyword>
<reference evidence="8" key="2">
    <citation type="submission" date="2019-02" db="EMBL/GenBank/DDBJ databases">
        <title>Opniocepnalus argus Var Kimnra genome.</title>
        <authorList>
            <person name="Zhou C."/>
            <person name="Xiao S."/>
        </authorList>
    </citation>
    <scope>NUCLEOTIDE SEQUENCE [LARGE SCALE GENOMIC DNA]</scope>
</reference>
<feature type="transmembrane region" description="Helical" evidence="6">
    <location>
        <begin position="69"/>
        <end position="90"/>
    </location>
</feature>
<dbReference type="GO" id="GO:0016020">
    <property type="term" value="C:membrane"/>
    <property type="evidence" value="ECO:0007669"/>
    <property type="project" value="UniProtKB-SubCell"/>
</dbReference>
<reference evidence="7 8" key="1">
    <citation type="submission" date="2019-02" db="EMBL/GenBank/DDBJ databases">
        <title>Opniocepnalus argus genome.</title>
        <authorList>
            <person name="Zhou C."/>
            <person name="Xiao S."/>
        </authorList>
    </citation>
    <scope>NUCLEOTIDE SEQUENCE [LARGE SCALE GENOMIC DNA]</scope>
    <source>
        <strain evidence="7">OARG1902GOOAL</strain>
        <tissue evidence="7">Muscle</tissue>
    </source>
</reference>
<comment type="similarity">
    <text evidence="2">Belongs to the MS4A family.</text>
</comment>
<protein>
    <submittedName>
        <fullName evidence="7">Membrane-spanning 4-domains subfamily A member 4A</fullName>
    </submittedName>
</protein>
<evidence type="ECO:0000256" key="1">
    <source>
        <dbReference type="ARBA" id="ARBA00004141"/>
    </source>
</evidence>
<evidence type="ECO:0000313" key="7">
    <source>
        <dbReference type="EMBL" id="KAF3692470.1"/>
    </source>
</evidence>
<dbReference type="EMBL" id="CM015718">
    <property type="protein sequence ID" value="KAF3692470.1"/>
    <property type="molecule type" value="Genomic_DNA"/>
</dbReference>
<evidence type="ECO:0000256" key="2">
    <source>
        <dbReference type="ARBA" id="ARBA00009565"/>
    </source>
</evidence>
<dbReference type="PANTHER" id="PTHR23320:SF128">
    <property type="entry name" value="MEMBRANE-SPANNING 4-DOMAINS SUBFAMILY A MEMBER 4A"/>
    <property type="match status" value="1"/>
</dbReference>
<dbReference type="AlphaFoldDB" id="A0A6G1PQ94"/>
<sequence>MTSTSITKVGGITIVTQVIPQEEASIQLQSAATTKQLPAPATNAAAPAPSFAAEKDGIRASFLLGGPQGLGIVQIFVGLLCILFSLTAIVSPILVIHALFSLAILFVLSGSLTLAASRQTSVGLVWASLVFNMIAGLVALAGVTFVCWLLADRPPSKQLCDLYTGEYNVKDCERIWGVNEVLYGLRGLLLVLLVLQVCVSITVCVFSGKAIRRHSHYNPLMVEEK</sequence>
<dbReference type="Pfam" id="PF04103">
    <property type="entry name" value="CD20"/>
    <property type="match status" value="1"/>
</dbReference>
<dbReference type="InterPro" id="IPR007237">
    <property type="entry name" value="CD20-like"/>
</dbReference>
<evidence type="ECO:0000256" key="5">
    <source>
        <dbReference type="ARBA" id="ARBA00023136"/>
    </source>
</evidence>
<feature type="transmembrane region" description="Helical" evidence="6">
    <location>
        <begin position="96"/>
        <end position="117"/>
    </location>
</feature>
<proteinExistence type="inferred from homology"/>
<dbReference type="InterPro" id="IPR030417">
    <property type="entry name" value="MS4A"/>
</dbReference>
<evidence type="ECO:0000256" key="4">
    <source>
        <dbReference type="ARBA" id="ARBA00022989"/>
    </source>
</evidence>
<evidence type="ECO:0000256" key="3">
    <source>
        <dbReference type="ARBA" id="ARBA00022692"/>
    </source>
</evidence>
<feature type="transmembrane region" description="Helical" evidence="6">
    <location>
        <begin position="129"/>
        <end position="151"/>
    </location>
</feature>